<evidence type="ECO:0000313" key="15">
    <source>
        <dbReference type="Proteomes" id="UP000029725"/>
    </source>
</evidence>
<evidence type="ECO:0000256" key="11">
    <source>
        <dbReference type="SAM" id="MobiDB-lite"/>
    </source>
</evidence>
<evidence type="ECO:0000256" key="4">
    <source>
        <dbReference type="ARBA" id="ARBA00022448"/>
    </source>
</evidence>
<keyword evidence="4" id="KW-0813">Transport</keyword>
<protein>
    <recommendedName>
        <fullName evidence="3">Translocation protein SEC62</fullName>
    </recommendedName>
</protein>
<dbReference type="HOGENOM" id="CLU_416825_0_0_1"/>
<evidence type="ECO:0000256" key="1">
    <source>
        <dbReference type="ARBA" id="ARBA00004477"/>
    </source>
</evidence>
<comment type="subcellular location">
    <subcellularLocation>
        <location evidence="1">Endoplasmic reticulum membrane</location>
        <topology evidence="1">Multi-pass membrane protein</topology>
    </subcellularLocation>
</comment>
<keyword evidence="6" id="KW-0256">Endoplasmic reticulum</keyword>
<dbReference type="InterPro" id="IPR000156">
    <property type="entry name" value="Ran_bind_dom"/>
</dbReference>
<keyword evidence="15" id="KW-1185">Reference proteome</keyword>
<name>A0A098VWG2_9MICR</name>
<feature type="compositionally biased region" description="Acidic residues" evidence="11">
    <location>
        <begin position="269"/>
        <end position="278"/>
    </location>
</feature>
<keyword evidence="7" id="KW-0653">Protein transport</keyword>
<dbReference type="Proteomes" id="UP000029725">
    <property type="component" value="Unassembled WGS sequence"/>
</dbReference>
<comment type="similarity">
    <text evidence="2">Belongs to the SEC62 family.</text>
</comment>
<keyword evidence="9" id="KW-0811">Translocation</keyword>
<feature type="domain" description="RanBD1" evidence="13">
    <location>
        <begin position="518"/>
        <end position="657"/>
    </location>
</feature>
<feature type="transmembrane region" description="Helical" evidence="12">
    <location>
        <begin position="189"/>
        <end position="208"/>
    </location>
</feature>
<dbReference type="PANTHER" id="PTHR12443:SF9">
    <property type="entry name" value="TRANSLOCATION PROTEIN SEC62"/>
    <property type="match status" value="1"/>
</dbReference>
<dbReference type="AlphaFoldDB" id="A0A098VWG2"/>
<feature type="region of interest" description="Disordered" evidence="11">
    <location>
        <begin position="496"/>
        <end position="521"/>
    </location>
</feature>
<dbReference type="InterPro" id="IPR004728">
    <property type="entry name" value="Sec62"/>
</dbReference>
<dbReference type="InterPro" id="IPR011993">
    <property type="entry name" value="PH-like_dom_sf"/>
</dbReference>
<evidence type="ECO:0000256" key="6">
    <source>
        <dbReference type="ARBA" id="ARBA00022824"/>
    </source>
</evidence>
<dbReference type="SUPFAM" id="SSF50729">
    <property type="entry name" value="PH domain-like"/>
    <property type="match status" value="1"/>
</dbReference>
<dbReference type="SMART" id="SM00160">
    <property type="entry name" value="RanBD"/>
    <property type="match status" value="1"/>
</dbReference>
<keyword evidence="5 12" id="KW-0812">Transmembrane</keyword>
<dbReference type="PANTHER" id="PTHR12443">
    <property type="entry name" value="TRANSLOCATION PROTEIN SEC62"/>
    <property type="match status" value="1"/>
</dbReference>
<keyword evidence="10 12" id="KW-0472">Membrane</keyword>
<dbReference type="VEuPathDB" id="MicrosporidiaDB:DI09_102p80"/>
<feature type="transmembrane region" description="Helical" evidence="12">
    <location>
        <begin position="161"/>
        <end position="183"/>
    </location>
</feature>
<evidence type="ECO:0000313" key="14">
    <source>
        <dbReference type="EMBL" id="KGG53224.1"/>
    </source>
</evidence>
<organism evidence="14 15">
    <name type="scientific">Mitosporidium daphniae</name>
    <dbReference type="NCBI Taxonomy" id="1485682"/>
    <lineage>
        <taxon>Eukaryota</taxon>
        <taxon>Fungi</taxon>
        <taxon>Fungi incertae sedis</taxon>
        <taxon>Microsporidia</taxon>
        <taxon>Mitosporidium</taxon>
    </lineage>
</organism>
<accession>A0A098VWG2</accession>
<keyword evidence="8 12" id="KW-1133">Transmembrane helix</keyword>
<dbReference type="RefSeq" id="XP_013239660.1">
    <property type="nucleotide sequence ID" value="XM_013384206.1"/>
</dbReference>
<proteinExistence type="inferred from homology"/>
<dbReference type="GO" id="GO:0005789">
    <property type="term" value="C:endoplasmic reticulum membrane"/>
    <property type="evidence" value="ECO:0007669"/>
    <property type="project" value="UniProtKB-SubCell"/>
</dbReference>
<dbReference type="GO" id="GO:0031204">
    <property type="term" value="P:post-translational protein targeting to membrane, translocation"/>
    <property type="evidence" value="ECO:0007669"/>
    <property type="project" value="TreeGrafter"/>
</dbReference>
<evidence type="ECO:0000256" key="8">
    <source>
        <dbReference type="ARBA" id="ARBA00022989"/>
    </source>
</evidence>
<dbReference type="OrthoDB" id="200187at2759"/>
<reference evidence="14 15" key="1">
    <citation type="submission" date="2014-04" db="EMBL/GenBank/DDBJ databases">
        <title>A new species of microsporidia sheds light on the evolution of extreme parasitism.</title>
        <authorList>
            <person name="Haag K.L."/>
            <person name="James T.Y."/>
            <person name="Larsson R."/>
            <person name="Schaer T.M."/>
            <person name="Refardt D."/>
            <person name="Pombert J.-F."/>
            <person name="Ebert D."/>
        </authorList>
    </citation>
    <scope>NUCLEOTIDE SEQUENCE [LARGE SCALE GENOMIC DNA]</scope>
    <source>
        <strain evidence="14 15">UGP3</strain>
        <tissue evidence="14">Spores</tissue>
    </source>
</reference>
<feature type="compositionally biased region" description="Basic and acidic residues" evidence="11">
    <location>
        <begin position="502"/>
        <end position="514"/>
    </location>
</feature>
<evidence type="ECO:0000256" key="5">
    <source>
        <dbReference type="ARBA" id="ARBA00022692"/>
    </source>
</evidence>
<dbReference type="GeneID" id="25257896"/>
<feature type="transmembrane region" description="Helical" evidence="12">
    <location>
        <begin position="213"/>
        <end position="230"/>
    </location>
</feature>
<evidence type="ECO:0000256" key="10">
    <source>
        <dbReference type="ARBA" id="ARBA00023136"/>
    </source>
</evidence>
<evidence type="ECO:0000256" key="9">
    <source>
        <dbReference type="ARBA" id="ARBA00023010"/>
    </source>
</evidence>
<dbReference type="Pfam" id="PF00638">
    <property type="entry name" value="Ran_BP1"/>
    <property type="match status" value="1"/>
</dbReference>
<evidence type="ECO:0000256" key="3">
    <source>
        <dbReference type="ARBA" id="ARBA00021257"/>
    </source>
</evidence>
<evidence type="ECO:0000259" key="13">
    <source>
        <dbReference type="PROSITE" id="PS50196"/>
    </source>
</evidence>
<evidence type="ECO:0000256" key="2">
    <source>
        <dbReference type="ARBA" id="ARBA00010604"/>
    </source>
</evidence>
<evidence type="ECO:0000256" key="7">
    <source>
        <dbReference type="ARBA" id="ARBA00022927"/>
    </source>
</evidence>
<evidence type="ECO:0000256" key="12">
    <source>
        <dbReference type="SAM" id="Phobius"/>
    </source>
</evidence>
<dbReference type="EMBL" id="JMKJ01000003">
    <property type="protein sequence ID" value="KGG53224.1"/>
    <property type="molecule type" value="Genomic_DNA"/>
</dbReference>
<dbReference type="PROSITE" id="PS50196">
    <property type="entry name" value="RANBD1"/>
    <property type="match status" value="1"/>
</dbReference>
<dbReference type="Gene3D" id="2.30.29.30">
    <property type="entry name" value="Pleckstrin-homology domain (PH domain)/Phosphotyrosine-binding domain (PTB)"/>
    <property type="match status" value="1"/>
</dbReference>
<sequence length="658" mass="72861">MAVVAKKRSSDINSLSSKQLGQVADFLKSSVPIYDAISIERRVEIFSGREAVSILLESSSSGNKKKPFPLDFAITSPDHAKQLLLMLLKNGYFIKAMVNGTKEIPLTPMQQAMIRAETISGNQSPNVQLPKPEVIYLVSPDPSVSWSEDTKFIWIYEGSKLFSTMLSFGILILLFFGIMYPLWPYQLRLGAWYLTMVCIALVGLLLLVSVIRLVLYLLCLIAGLPGFWIFPNLYEDCGFFESFVPLASAYQITQLAPTEEDVRPCENSGSEDEQAEEEEPRRFLDNSFKNTAEKISFKPFAKGMVQTSQTSKPDLKDAPTAFDAPLHIHGLNKCFLEHIEKTFKVNPTGDLSGTFDTYRNHLQEIMSKSQNGNLDSKSPAVLQTTDFNENINMSVQREGPATKNDSKSLLSFNTLVDKPASNFSFLSPASASTVSSEFTSEKPPFSFALNASEPAQKPFSFMKPSSEAKSLFSLPSSTSASGSIFSFLTADKPDFSSTEQAKNAELEKEETGHGEEEEDEPVVIEEVDPCVKGPGEESDTVIFALKCKVYVMALSQSDKTWQDLGVASLRINETSCPDSAPKQRIIARAQGSTSKLLLNSYASGISLMPLKPSEKSVSFISLNPEEKLTCYLIRAKTEQSLHELYSHLEKYSRKELAT</sequence>
<gene>
    <name evidence="14" type="ORF">DI09_102p80</name>
</gene>
<dbReference type="Pfam" id="PF03839">
    <property type="entry name" value="Sec62"/>
    <property type="match status" value="1"/>
</dbReference>
<comment type="caution">
    <text evidence="14">The sequence shown here is derived from an EMBL/GenBank/DDBJ whole genome shotgun (WGS) entry which is preliminary data.</text>
</comment>
<feature type="region of interest" description="Disordered" evidence="11">
    <location>
        <begin position="259"/>
        <end position="282"/>
    </location>
</feature>